<keyword evidence="2" id="KW-1185">Reference proteome</keyword>
<proteinExistence type="predicted"/>
<dbReference type="Proteomes" id="UP001168821">
    <property type="component" value="Unassembled WGS sequence"/>
</dbReference>
<dbReference type="AlphaFoldDB" id="A0AA38MB66"/>
<evidence type="ECO:0000313" key="1">
    <source>
        <dbReference type="EMBL" id="KAJ3650003.1"/>
    </source>
</evidence>
<evidence type="ECO:0000313" key="2">
    <source>
        <dbReference type="Proteomes" id="UP001168821"/>
    </source>
</evidence>
<comment type="caution">
    <text evidence="1">The sequence shown here is derived from an EMBL/GenBank/DDBJ whole genome shotgun (WGS) entry which is preliminary data.</text>
</comment>
<sequence>MVPPDCSLTARNCRLGNGTGLGDEHHRTAVSRPENCRLGNGVLVKKGVVPLDCSLTARVCRLGRWHRVKRNRHHRTAVSRSENCRLGNGACVKEGATGLQSHSPSFWTWKVAPGSVMARRTMNNSGVELWE</sequence>
<reference evidence="1" key="1">
    <citation type="journal article" date="2023" name="G3 (Bethesda)">
        <title>Whole genome assemblies of Zophobas morio and Tenebrio molitor.</title>
        <authorList>
            <person name="Kaur S."/>
            <person name="Stinson S.A."/>
            <person name="diCenzo G.C."/>
        </authorList>
    </citation>
    <scope>NUCLEOTIDE SEQUENCE</scope>
    <source>
        <strain evidence="1">QUZm001</strain>
    </source>
</reference>
<accession>A0AA38MB66</accession>
<gene>
    <name evidence="1" type="ORF">Zmor_021716</name>
</gene>
<protein>
    <submittedName>
        <fullName evidence="1">Uncharacterized protein</fullName>
    </submittedName>
</protein>
<name>A0AA38MB66_9CUCU</name>
<organism evidence="1 2">
    <name type="scientific">Zophobas morio</name>
    <dbReference type="NCBI Taxonomy" id="2755281"/>
    <lineage>
        <taxon>Eukaryota</taxon>
        <taxon>Metazoa</taxon>
        <taxon>Ecdysozoa</taxon>
        <taxon>Arthropoda</taxon>
        <taxon>Hexapoda</taxon>
        <taxon>Insecta</taxon>
        <taxon>Pterygota</taxon>
        <taxon>Neoptera</taxon>
        <taxon>Endopterygota</taxon>
        <taxon>Coleoptera</taxon>
        <taxon>Polyphaga</taxon>
        <taxon>Cucujiformia</taxon>
        <taxon>Tenebrionidae</taxon>
        <taxon>Zophobas</taxon>
    </lineage>
</organism>
<dbReference type="EMBL" id="JALNTZ010000006">
    <property type="protein sequence ID" value="KAJ3650003.1"/>
    <property type="molecule type" value="Genomic_DNA"/>
</dbReference>